<proteinExistence type="predicted"/>
<sequence>MAHGTAMPSGGDARPRRSRREFLALAGAAGAGLALTGLSPGPARAHTSASEAAEMSIRQLRNALDGGAFTSRDLLGYYLERIDAYDRDGPGINSIITVAPAAQDTAAALDAERARTGARGPLHGIPIILKDNFDTSDLPTTAGSTMFRDYVPERDATVTRRLREAGAIVLAKANMHEWAVGATTLSSLGGQTRNPYDITRNPGGSSGGTAAAVAAGFVAAGLGTDTLGSVRIPAARNNCVGLRPTAGLVSRAGIIPLSTTQDTAGPITRTVADAAQILDVIAGPDPADPSTVGAQRPSSGYVSLLDSNALAGKRIGIVDHFFGDPADPARAATNAVIDRAIEDMAALGAQFVHVGDPGAAASLAAELTEYEFRQAIDKYLADAGAPPPARNLWEIIASNTAVPDVQAVLITYLPFTTESPLYHAASAARAAMIDYTLSVLDDIELDALVYPTTQTPAPLLSTGAQAQQTMDMLAEGRSPVTGLPAITVPAGFTDEGLPIGVELLGRPFDDGALLAMAYAYEQATGHRRPPPLG</sequence>
<organism evidence="2 3">
    <name type="scientific">Nocardia mexicana</name>
    <dbReference type="NCBI Taxonomy" id="279262"/>
    <lineage>
        <taxon>Bacteria</taxon>
        <taxon>Bacillati</taxon>
        <taxon>Actinomycetota</taxon>
        <taxon>Actinomycetes</taxon>
        <taxon>Mycobacteriales</taxon>
        <taxon>Nocardiaceae</taxon>
        <taxon>Nocardia</taxon>
    </lineage>
</organism>
<dbReference type="InterPro" id="IPR036928">
    <property type="entry name" value="AS_sf"/>
</dbReference>
<dbReference type="PROSITE" id="PS51318">
    <property type="entry name" value="TAT"/>
    <property type="match status" value="1"/>
</dbReference>
<dbReference type="InterPro" id="IPR023631">
    <property type="entry name" value="Amidase_dom"/>
</dbReference>
<comment type="caution">
    <text evidence="2">The sequence shown here is derived from an EMBL/GenBank/DDBJ whole genome shotgun (WGS) entry which is preliminary data.</text>
</comment>
<dbReference type="InterPro" id="IPR019546">
    <property type="entry name" value="TAT_signal_bac_arc"/>
</dbReference>
<dbReference type="EMBL" id="QQAZ01000015">
    <property type="protein sequence ID" value="RDI44857.1"/>
    <property type="molecule type" value="Genomic_DNA"/>
</dbReference>
<dbReference type="STRING" id="1210089.GCA_001613165_07536"/>
<dbReference type="Proteomes" id="UP000255355">
    <property type="component" value="Unassembled WGS sequence"/>
</dbReference>
<dbReference type="AlphaFoldDB" id="A0A370GMI1"/>
<feature type="domain" description="Amidase" evidence="1">
    <location>
        <begin position="74"/>
        <end position="514"/>
    </location>
</feature>
<accession>A0A370GMI1</accession>
<protein>
    <submittedName>
        <fullName evidence="2">Secreted protein</fullName>
    </submittedName>
</protein>
<keyword evidence="3" id="KW-1185">Reference proteome</keyword>
<evidence type="ECO:0000313" key="2">
    <source>
        <dbReference type="EMBL" id="RDI44857.1"/>
    </source>
</evidence>
<dbReference type="SUPFAM" id="SSF75304">
    <property type="entry name" value="Amidase signature (AS) enzymes"/>
    <property type="match status" value="1"/>
</dbReference>
<dbReference type="PANTHER" id="PTHR42678:SF5">
    <property type="entry name" value="GLUTAMYL-TRNA(GLN) AMIDOTRANSFERASE SUBUNIT A"/>
    <property type="match status" value="1"/>
</dbReference>
<dbReference type="NCBIfam" id="TIGR01409">
    <property type="entry name" value="TAT_signal_seq"/>
    <property type="match status" value="1"/>
</dbReference>
<dbReference type="PANTHER" id="PTHR42678">
    <property type="entry name" value="AMIDASE"/>
    <property type="match status" value="1"/>
</dbReference>
<reference evidence="2 3" key="1">
    <citation type="submission" date="2018-07" db="EMBL/GenBank/DDBJ databases">
        <title>Genomic Encyclopedia of Type Strains, Phase IV (KMG-IV): sequencing the most valuable type-strain genomes for metagenomic binning, comparative biology and taxonomic classification.</title>
        <authorList>
            <person name="Goeker M."/>
        </authorList>
    </citation>
    <scope>NUCLEOTIDE SEQUENCE [LARGE SCALE GENOMIC DNA]</scope>
    <source>
        <strain evidence="2 3">DSM 44952</strain>
    </source>
</reference>
<dbReference type="InterPro" id="IPR006311">
    <property type="entry name" value="TAT_signal"/>
</dbReference>
<evidence type="ECO:0000313" key="3">
    <source>
        <dbReference type="Proteomes" id="UP000255355"/>
    </source>
</evidence>
<evidence type="ECO:0000259" key="1">
    <source>
        <dbReference type="Pfam" id="PF01425"/>
    </source>
</evidence>
<gene>
    <name evidence="2" type="ORF">DFR68_1159</name>
</gene>
<dbReference type="Gene3D" id="3.90.1300.10">
    <property type="entry name" value="Amidase signature (AS) domain"/>
    <property type="match status" value="1"/>
</dbReference>
<dbReference type="RefSeq" id="WP_211339520.1">
    <property type="nucleotide sequence ID" value="NZ_QQAZ01000015.1"/>
</dbReference>
<name>A0A370GMI1_9NOCA</name>
<dbReference type="Pfam" id="PF01425">
    <property type="entry name" value="Amidase"/>
    <property type="match status" value="1"/>
</dbReference>